<dbReference type="Proteomes" id="UP001162483">
    <property type="component" value="Unassembled WGS sequence"/>
</dbReference>
<dbReference type="EMBL" id="CATNWA010014150">
    <property type="protein sequence ID" value="CAI9568149.1"/>
    <property type="molecule type" value="Genomic_DNA"/>
</dbReference>
<feature type="compositionally biased region" description="Polar residues" evidence="1">
    <location>
        <begin position="69"/>
        <end position="83"/>
    </location>
</feature>
<keyword evidence="3" id="KW-1185">Reference proteome</keyword>
<reference evidence="2" key="1">
    <citation type="submission" date="2023-05" db="EMBL/GenBank/DDBJ databases">
        <authorList>
            <person name="Stuckert A."/>
        </authorList>
    </citation>
    <scope>NUCLEOTIDE SEQUENCE</scope>
</reference>
<sequence>MKRLLKTKDKPSKGPGEASRFLKPPIEPVIEPESPYKGSEVTLRRSKSSVSVDSHSFQMTPTRFRRAKLSSTIRSTESFNEADSTPRDKFRLRRKAQFTESEGEDTASERRRQSKGEESKEERLPGGTNHN</sequence>
<feature type="compositionally biased region" description="Basic and acidic residues" evidence="1">
    <location>
        <begin position="107"/>
        <end position="124"/>
    </location>
</feature>
<organism evidence="2 3">
    <name type="scientific">Staurois parvus</name>
    <dbReference type="NCBI Taxonomy" id="386267"/>
    <lineage>
        <taxon>Eukaryota</taxon>
        <taxon>Metazoa</taxon>
        <taxon>Chordata</taxon>
        <taxon>Craniata</taxon>
        <taxon>Vertebrata</taxon>
        <taxon>Euteleostomi</taxon>
        <taxon>Amphibia</taxon>
        <taxon>Batrachia</taxon>
        <taxon>Anura</taxon>
        <taxon>Neobatrachia</taxon>
        <taxon>Ranoidea</taxon>
        <taxon>Ranidae</taxon>
        <taxon>Staurois</taxon>
    </lineage>
</organism>
<feature type="compositionally biased region" description="Basic and acidic residues" evidence="1">
    <location>
        <begin position="1"/>
        <end position="12"/>
    </location>
</feature>
<accession>A0ABN9D6J1</accession>
<protein>
    <submittedName>
        <fullName evidence="2">Uncharacterized protein</fullName>
    </submittedName>
</protein>
<evidence type="ECO:0000256" key="1">
    <source>
        <dbReference type="SAM" id="MobiDB-lite"/>
    </source>
</evidence>
<gene>
    <name evidence="2" type="ORF">SPARVUS_LOCUS6655938</name>
</gene>
<evidence type="ECO:0000313" key="2">
    <source>
        <dbReference type="EMBL" id="CAI9568149.1"/>
    </source>
</evidence>
<name>A0ABN9D6J1_9NEOB</name>
<proteinExistence type="predicted"/>
<comment type="caution">
    <text evidence="2">The sequence shown here is derived from an EMBL/GenBank/DDBJ whole genome shotgun (WGS) entry which is preliminary data.</text>
</comment>
<evidence type="ECO:0000313" key="3">
    <source>
        <dbReference type="Proteomes" id="UP001162483"/>
    </source>
</evidence>
<feature type="region of interest" description="Disordered" evidence="1">
    <location>
        <begin position="1"/>
        <end position="131"/>
    </location>
</feature>